<dbReference type="GO" id="GO:0005509">
    <property type="term" value="F:calcium ion binding"/>
    <property type="evidence" value="ECO:0007669"/>
    <property type="project" value="InterPro"/>
</dbReference>
<evidence type="ECO:0000313" key="25">
    <source>
        <dbReference type="EMBL" id="KDR23502.1"/>
    </source>
</evidence>
<keyword evidence="26" id="KW-1185">Reference proteome</keyword>
<dbReference type="InterPro" id="IPR039261">
    <property type="entry name" value="FNR_nucleotide-bd"/>
</dbReference>
<evidence type="ECO:0000256" key="12">
    <source>
        <dbReference type="ARBA" id="ARBA00022857"/>
    </source>
</evidence>
<dbReference type="PROSITE" id="PS51384">
    <property type="entry name" value="FAD_FR"/>
    <property type="match status" value="1"/>
</dbReference>
<dbReference type="InterPro" id="IPR018247">
    <property type="entry name" value="EF_Hand_1_Ca_BS"/>
</dbReference>
<evidence type="ECO:0000256" key="14">
    <source>
        <dbReference type="ARBA" id="ARBA00023002"/>
    </source>
</evidence>
<evidence type="ECO:0000259" key="24">
    <source>
        <dbReference type="PROSITE" id="PS51384"/>
    </source>
</evidence>
<evidence type="ECO:0000256" key="18">
    <source>
        <dbReference type="ARBA" id="ARBA00047455"/>
    </source>
</evidence>
<dbReference type="GO" id="GO:0042554">
    <property type="term" value="P:superoxide anion generation"/>
    <property type="evidence" value="ECO:0007669"/>
    <property type="project" value="TreeGrafter"/>
</dbReference>
<feature type="transmembrane region" description="Helical" evidence="22">
    <location>
        <begin position="1254"/>
        <end position="1274"/>
    </location>
</feature>
<dbReference type="GO" id="GO:0020037">
    <property type="term" value="F:heme binding"/>
    <property type="evidence" value="ECO:0007669"/>
    <property type="project" value="InterPro"/>
</dbReference>
<dbReference type="PRINTS" id="PR00457">
    <property type="entry name" value="ANPEROXIDASE"/>
</dbReference>
<dbReference type="SMART" id="SM00054">
    <property type="entry name" value="EFh"/>
    <property type="match status" value="2"/>
</dbReference>
<comment type="catalytic activity">
    <reaction evidence="19">
        <text>NADPH + O2 + H(+) = H2O2 + NADP(+)</text>
        <dbReference type="Rhea" id="RHEA:11260"/>
        <dbReference type="ChEBI" id="CHEBI:15378"/>
        <dbReference type="ChEBI" id="CHEBI:15379"/>
        <dbReference type="ChEBI" id="CHEBI:16240"/>
        <dbReference type="ChEBI" id="CHEBI:57783"/>
        <dbReference type="ChEBI" id="CHEBI:58349"/>
        <dbReference type="EC" id="1.6.3.1"/>
    </reaction>
</comment>
<dbReference type="InterPro" id="IPR034821">
    <property type="entry name" value="DUOX_peroxidase"/>
</dbReference>
<dbReference type="EMBL" id="KK852460">
    <property type="protein sequence ID" value="KDR23502.1"/>
    <property type="molecule type" value="Genomic_DNA"/>
</dbReference>
<dbReference type="CDD" id="cd06186">
    <property type="entry name" value="NOX_Duox_like_FAD_NADP"/>
    <property type="match status" value="1"/>
</dbReference>
<dbReference type="GO" id="GO:0016174">
    <property type="term" value="F:NAD(P)H oxidase H2O2-forming activity"/>
    <property type="evidence" value="ECO:0007669"/>
    <property type="project" value="UniProtKB-EC"/>
</dbReference>
<dbReference type="CDD" id="cd00051">
    <property type="entry name" value="EFh"/>
    <property type="match status" value="1"/>
</dbReference>
<evidence type="ECO:0000259" key="23">
    <source>
        <dbReference type="PROSITE" id="PS50222"/>
    </source>
</evidence>
<dbReference type="InterPro" id="IPR017927">
    <property type="entry name" value="FAD-bd_FR_type"/>
</dbReference>
<dbReference type="InterPro" id="IPR050369">
    <property type="entry name" value="RBOH/FRE"/>
</dbReference>
<evidence type="ECO:0000256" key="20">
    <source>
        <dbReference type="PIRSR" id="PIRSR619791-2"/>
    </source>
</evidence>
<keyword evidence="9" id="KW-0677">Repeat</keyword>
<gene>
    <name evidence="25" type="ORF">L798_08706</name>
</gene>
<feature type="transmembrane region" description="Helical" evidence="22">
    <location>
        <begin position="1309"/>
        <end position="1329"/>
    </location>
</feature>
<evidence type="ECO:0000256" key="6">
    <source>
        <dbReference type="ARBA" id="ARBA00022692"/>
    </source>
</evidence>
<keyword evidence="15 22" id="KW-0472">Membrane</keyword>
<keyword evidence="8" id="KW-0732">Signal</keyword>
<dbReference type="STRING" id="136037.A0A067RI78"/>
<dbReference type="InterPro" id="IPR037120">
    <property type="entry name" value="Haem_peroxidase_sf_animal"/>
</dbReference>
<comment type="similarity">
    <text evidence="2">In the N-terminal section; belongs to the peroxidase family.</text>
</comment>
<dbReference type="FunFam" id="2.40.30.10:FF:000059">
    <property type="entry name" value="dual oxidase isoform X1"/>
    <property type="match status" value="1"/>
</dbReference>
<keyword evidence="12" id="KW-0521">NADP</keyword>
<evidence type="ECO:0000256" key="5">
    <source>
        <dbReference type="ARBA" id="ARBA00022630"/>
    </source>
</evidence>
<dbReference type="InterPro" id="IPR011992">
    <property type="entry name" value="EF-hand-dom_pair"/>
</dbReference>
<evidence type="ECO:0000256" key="13">
    <source>
        <dbReference type="ARBA" id="ARBA00022989"/>
    </source>
</evidence>
<evidence type="ECO:0000256" key="3">
    <source>
        <dbReference type="ARBA" id="ARBA00012698"/>
    </source>
</evidence>
<keyword evidence="13 22" id="KW-1133">Transmembrane helix</keyword>
<dbReference type="SFLD" id="SFLDG01169">
    <property type="entry name" value="NADPH_oxidase_subgroup_(NOX)"/>
    <property type="match status" value="1"/>
</dbReference>
<evidence type="ECO:0000256" key="11">
    <source>
        <dbReference type="ARBA" id="ARBA00022837"/>
    </source>
</evidence>
<dbReference type="GO" id="GO:0016175">
    <property type="term" value="F:superoxide-generating NAD(P)H oxidase activity"/>
    <property type="evidence" value="ECO:0007669"/>
    <property type="project" value="UniProtKB-ARBA"/>
</dbReference>
<evidence type="ECO:0000256" key="1">
    <source>
        <dbReference type="ARBA" id="ARBA00004424"/>
    </source>
</evidence>
<evidence type="ECO:0000313" key="26">
    <source>
        <dbReference type="Proteomes" id="UP000027135"/>
    </source>
</evidence>
<dbReference type="Proteomes" id="UP000027135">
    <property type="component" value="Unassembled WGS sequence"/>
</dbReference>
<dbReference type="SUPFAM" id="SSF48113">
    <property type="entry name" value="Heme-dependent peroxidases"/>
    <property type="match status" value="1"/>
</dbReference>
<name>A0A067RI78_ZOONE</name>
<evidence type="ECO:0000256" key="19">
    <source>
        <dbReference type="ARBA" id="ARBA00048762"/>
    </source>
</evidence>
<dbReference type="GO" id="GO:0042744">
    <property type="term" value="P:hydrogen peroxide catabolic process"/>
    <property type="evidence" value="ECO:0007669"/>
    <property type="project" value="UniProtKB-KW"/>
</dbReference>
<dbReference type="SUPFAM" id="SSF47473">
    <property type="entry name" value="EF-hand"/>
    <property type="match status" value="1"/>
</dbReference>
<evidence type="ECO:0000256" key="2">
    <source>
        <dbReference type="ARBA" id="ARBA00005644"/>
    </source>
</evidence>
<dbReference type="InterPro" id="IPR010255">
    <property type="entry name" value="Haem_peroxidase_sf"/>
</dbReference>
<dbReference type="InterPro" id="IPR013112">
    <property type="entry name" value="FAD-bd_8"/>
</dbReference>
<proteinExistence type="inferred from homology"/>
<evidence type="ECO:0000256" key="4">
    <source>
        <dbReference type="ARBA" id="ARBA00022559"/>
    </source>
</evidence>
<evidence type="ECO:0000256" key="21">
    <source>
        <dbReference type="SAM" id="MobiDB-lite"/>
    </source>
</evidence>
<evidence type="ECO:0000256" key="7">
    <source>
        <dbReference type="ARBA" id="ARBA00022723"/>
    </source>
</evidence>
<dbReference type="OMA" id="GIEPMIM"/>
<dbReference type="FunCoup" id="A0A067RI78">
    <property type="interactions" value="89"/>
</dbReference>
<dbReference type="Gene3D" id="3.40.50.80">
    <property type="entry name" value="Nucleotide-binding domain of ferredoxin-NADP reductase (FNR) module"/>
    <property type="match status" value="1"/>
</dbReference>
<evidence type="ECO:0000256" key="10">
    <source>
        <dbReference type="ARBA" id="ARBA00022827"/>
    </source>
</evidence>
<feature type="region of interest" description="Disordered" evidence="21">
    <location>
        <begin position="30"/>
        <end position="74"/>
    </location>
</feature>
<keyword evidence="10" id="KW-0274">FAD</keyword>
<dbReference type="GO" id="GO:0006979">
    <property type="term" value="P:response to oxidative stress"/>
    <property type="evidence" value="ECO:0007669"/>
    <property type="project" value="InterPro"/>
</dbReference>
<protein>
    <recommendedName>
        <fullName evidence="3">NAD(P)H oxidase (H2O2-forming)</fullName>
        <ecNumber evidence="3">1.6.3.1</ecNumber>
    </recommendedName>
</protein>
<evidence type="ECO:0000256" key="17">
    <source>
        <dbReference type="ARBA" id="ARBA00023324"/>
    </source>
</evidence>
<dbReference type="SUPFAM" id="SSF63380">
    <property type="entry name" value="Riboflavin synthase domain-like"/>
    <property type="match status" value="1"/>
</dbReference>
<dbReference type="SUPFAM" id="SSF52343">
    <property type="entry name" value="Ferredoxin reductase-like, C-terminal NADP-linked domain"/>
    <property type="match status" value="1"/>
</dbReference>
<keyword evidence="7 20" id="KW-0479">Metal-binding</keyword>
<dbReference type="GO" id="GO:0016324">
    <property type="term" value="C:apical plasma membrane"/>
    <property type="evidence" value="ECO:0007669"/>
    <property type="project" value="UniProtKB-SubCell"/>
</dbReference>
<organism evidence="25 26">
    <name type="scientific">Zootermopsis nevadensis</name>
    <name type="common">Dampwood termite</name>
    <dbReference type="NCBI Taxonomy" id="136037"/>
    <lineage>
        <taxon>Eukaryota</taxon>
        <taxon>Metazoa</taxon>
        <taxon>Ecdysozoa</taxon>
        <taxon>Arthropoda</taxon>
        <taxon>Hexapoda</taxon>
        <taxon>Insecta</taxon>
        <taxon>Pterygota</taxon>
        <taxon>Neoptera</taxon>
        <taxon>Polyneoptera</taxon>
        <taxon>Dictyoptera</taxon>
        <taxon>Blattodea</taxon>
        <taxon>Blattoidea</taxon>
        <taxon>Termitoidae</taxon>
        <taxon>Termopsidae</taxon>
        <taxon>Zootermopsis</taxon>
    </lineage>
</organism>
<dbReference type="Pfam" id="PF03098">
    <property type="entry name" value="An_peroxidase"/>
    <property type="match status" value="1"/>
</dbReference>
<feature type="transmembrane region" description="Helical" evidence="22">
    <location>
        <begin position="1199"/>
        <end position="1224"/>
    </location>
</feature>
<dbReference type="SFLD" id="SFLDS00052">
    <property type="entry name" value="Ferric_Reductase_Domain"/>
    <property type="match status" value="1"/>
</dbReference>
<dbReference type="InParanoid" id="A0A067RI78"/>
<accession>A0A067RI78</accession>
<dbReference type="GO" id="GO:0009886">
    <property type="term" value="P:post-embryonic animal morphogenesis"/>
    <property type="evidence" value="ECO:0007669"/>
    <property type="project" value="UniProtKB-ARBA"/>
</dbReference>
<dbReference type="GO" id="GO:0042742">
    <property type="term" value="P:defense response to bacterium"/>
    <property type="evidence" value="ECO:0007669"/>
    <property type="project" value="UniProtKB-ARBA"/>
</dbReference>
<dbReference type="InterPro" id="IPR017938">
    <property type="entry name" value="Riboflavin_synthase-like_b-brl"/>
</dbReference>
<reference evidence="25 26" key="1">
    <citation type="journal article" date="2014" name="Nat. Commun.">
        <title>Molecular traces of alternative social organization in a termite genome.</title>
        <authorList>
            <person name="Terrapon N."/>
            <person name="Li C."/>
            <person name="Robertson H.M."/>
            <person name="Ji L."/>
            <person name="Meng X."/>
            <person name="Booth W."/>
            <person name="Chen Z."/>
            <person name="Childers C.P."/>
            <person name="Glastad K.M."/>
            <person name="Gokhale K."/>
            <person name="Gowin J."/>
            <person name="Gronenberg W."/>
            <person name="Hermansen R.A."/>
            <person name="Hu H."/>
            <person name="Hunt B.G."/>
            <person name="Huylmans A.K."/>
            <person name="Khalil S.M."/>
            <person name="Mitchell R.D."/>
            <person name="Munoz-Torres M.C."/>
            <person name="Mustard J.A."/>
            <person name="Pan H."/>
            <person name="Reese J.T."/>
            <person name="Scharf M.E."/>
            <person name="Sun F."/>
            <person name="Vogel H."/>
            <person name="Xiao J."/>
            <person name="Yang W."/>
            <person name="Yang Z."/>
            <person name="Yang Z."/>
            <person name="Zhou J."/>
            <person name="Zhu J."/>
            <person name="Brent C.S."/>
            <person name="Elsik C.G."/>
            <person name="Goodisman M.A."/>
            <person name="Liberles D.A."/>
            <person name="Roe R.M."/>
            <person name="Vargo E.L."/>
            <person name="Vilcinskas A."/>
            <person name="Wang J."/>
            <person name="Bornberg-Bauer E."/>
            <person name="Korb J."/>
            <person name="Zhang G."/>
            <person name="Liebig J."/>
        </authorList>
    </citation>
    <scope>NUCLEOTIDE SEQUENCE [LARGE SCALE GENOMIC DNA]</scope>
    <source>
        <tissue evidence="25">Whole organism</tissue>
    </source>
</reference>
<dbReference type="CDD" id="cd09820">
    <property type="entry name" value="dual_peroxidase_like"/>
    <property type="match status" value="1"/>
</dbReference>
<dbReference type="GO" id="GO:0004601">
    <property type="term" value="F:peroxidase activity"/>
    <property type="evidence" value="ECO:0007669"/>
    <property type="project" value="UniProtKB-KW"/>
</dbReference>
<dbReference type="Gene3D" id="1.10.640.10">
    <property type="entry name" value="Haem peroxidase domain superfamily, animal type"/>
    <property type="match status" value="1"/>
</dbReference>
<dbReference type="EC" id="1.6.3.1" evidence="3"/>
<dbReference type="Gene3D" id="1.10.238.10">
    <property type="entry name" value="EF-hand"/>
    <property type="match status" value="1"/>
</dbReference>
<dbReference type="PANTHER" id="PTHR11972:SF208">
    <property type="entry name" value="DUAL OXIDASE-LIKE PROTEIN"/>
    <property type="match status" value="1"/>
</dbReference>
<dbReference type="GO" id="GO:0043020">
    <property type="term" value="C:NADPH oxidase complex"/>
    <property type="evidence" value="ECO:0007669"/>
    <property type="project" value="TreeGrafter"/>
</dbReference>
<feature type="domain" description="EF-hand" evidence="23">
    <location>
        <begin position="983"/>
        <end position="1018"/>
    </location>
</feature>
<feature type="binding site" description="axial binding residue" evidence="20">
    <location>
        <position position="422"/>
    </location>
    <ligand>
        <name>heme b</name>
        <dbReference type="ChEBI" id="CHEBI:60344"/>
    </ligand>
    <ligandPart>
        <name>Fe</name>
        <dbReference type="ChEBI" id="CHEBI:18248"/>
    </ligandPart>
</feature>
<keyword evidence="4" id="KW-0575">Peroxidase</keyword>
<keyword evidence="14" id="KW-0560">Oxidoreductase</keyword>
<dbReference type="FunFam" id="3.40.50.80:FF:000020">
    <property type="entry name" value="Dual oxidase 1"/>
    <property type="match status" value="1"/>
</dbReference>
<keyword evidence="5" id="KW-0285">Flavoprotein</keyword>
<dbReference type="PROSITE" id="PS50222">
    <property type="entry name" value="EF_HAND_2"/>
    <property type="match status" value="2"/>
</dbReference>
<comment type="catalytic activity">
    <reaction evidence="18">
        <text>NADH + O2 + H(+) = H2O2 + NAD(+)</text>
        <dbReference type="Rhea" id="RHEA:11264"/>
        <dbReference type="ChEBI" id="CHEBI:15378"/>
        <dbReference type="ChEBI" id="CHEBI:15379"/>
        <dbReference type="ChEBI" id="CHEBI:16240"/>
        <dbReference type="ChEBI" id="CHEBI:57540"/>
        <dbReference type="ChEBI" id="CHEBI:57945"/>
        <dbReference type="EC" id="1.6.3.1"/>
    </reaction>
</comment>
<feature type="transmembrane region" description="Helical" evidence="22">
    <location>
        <begin position="1362"/>
        <end position="1381"/>
    </location>
</feature>
<dbReference type="PROSITE" id="PS00018">
    <property type="entry name" value="EF_HAND_1"/>
    <property type="match status" value="2"/>
</dbReference>
<feature type="transmembrane region" description="Helical" evidence="22">
    <location>
        <begin position="1166"/>
        <end position="1187"/>
    </location>
</feature>
<dbReference type="Pfam" id="PF01794">
    <property type="entry name" value="Ferric_reduct"/>
    <property type="match status" value="1"/>
</dbReference>
<dbReference type="GO" id="GO:0042303">
    <property type="term" value="P:molting cycle"/>
    <property type="evidence" value="ECO:0007669"/>
    <property type="project" value="UniProtKB-ARBA"/>
</dbReference>
<dbReference type="Pfam" id="PF00036">
    <property type="entry name" value="EF-hand_1"/>
    <property type="match status" value="1"/>
</dbReference>
<dbReference type="InterPro" id="IPR002048">
    <property type="entry name" value="EF_hand_dom"/>
</dbReference>
<dbReference type="Pfam" id="PF08030">
    <property type="entry name" value="NAD_binding_6"/>
    <property type="match status" value="1"/>
</dbReference>
<dbReference type="Pfam" id="PF08022">
    <property type="entry name" value="FAD_binding_8"/>
    <property type="match status" value="1"/>
</dbReference>
<keyword evidence="20" id="KW-0408">Iron</keyword>
<evidence type="ECO:0000256" key="16">
    <source>
        <dbReference type="ARBA" id="ARBA00023180"/>
    </source>
</evidence>
<dbReference type="InterPro" id="IPR013130">
    <property type="entry name" value="Fe3_Rdtase_TM_dom"/>
</dbReference>
<dbReference type="PROSITE" id="PS50292">
    <property type="entry name" value="PEROXIDASE_3"/>
    <property type="match status" value="1"/>
</dbReference>
<comment type="subcellular location">
    <subcellularLocation>
        <location evidence="1">Apical cell membrane</location>
        <topology evidence="1">Multi-pass membrane protein</topology>
    </subcellularLocation>
</comment>
<evidence type="ECO:0000256" key="8">
    <source>
        <dbReference type="ARBA" id="ARBA00022729"/>
    </source>
</evidence>
<feature type="transmembrane region" description="Helical" evidence="22">
    <location>
        <begin position="723"/>
        <end position="745"/>
    </location>
</feature>
<evidence type="ECO:0000256" key="22">
    <source>
        <dbReference type="SAM" id="Phobius"/>
    </source>
</evidence>
<sequence length="1671" mass="192653">MSPKRSSRCQLLVHVAVGFTILYTKDLHADAQPEPSAPPPTMPLPTTIITQPPPPSSPTPQSHSGKPTKTNWATDGEKDRLLQWLVDGCWSETHLTCLNVTEPEDVEYEGYDGFYNNLARPDLGAVDTPLLRRWPAAYKDGVYEPSGHDRPNPLDLSEQLLKGTIGTQSSTGKTALLVFFGQQVVEEILDAQRAACPPEYFNIKIPEYHSYYKNKPNHSEIPLLRTRYDMRTGFSPNNPRQQLNEITPWLDGGLIYGTTKAWSDHLRLYANGTLAPHGLLASSHNGLFPDYNKMRLPMANPPPPVYHSEFSEKHEIHKVERFFKLGNPRGNENPFLLTFGILWFRWHNHIAHYLHKTHPKWNGEKIYNEARKWVIASQQHIVINQWLPEWLGKRLDDYKGYDPSIDPQIDQFFQAAAFRFGHTLVPPGVYVRNYAKDGCELVKALSKKDKIKDLILNGTIRTCNSFWRPQDFIQANTTEGKFIDIDRLLMGMAFQLCEKEDHQIVEDLRGRVFGPLEFSRRDLMAINIQRGRDHGLPDYNTARQAFGLKRREDLNDFKNVDAKIKAAFINLHKNKMNNVDVWVGGILETDKGPGELFTEIIKDQFTRIRDGDRFWYKNMNNRLFTEDQISRLEQLSVYDIILSVTEMNYDDIQTNPFAAPSLDNGYNDLNEMCQKQLHNSTCVGQNDFTEFNCYHLPQININNVEDCTEPERYDYFSNSGTSFILTFTGVGVLILGFVGILSILARQKKRKHQEKMSRIAGKVRESFHKGKKSLIPYSASEWVDRKSPLRPVVVVLDPETKKVHVRNQLGHLLRAMDLTHSQLIDVYIINDGVHLMLRVNNYYDLVLKFESEYLCQNFLQGFEQFIQQVGIRRGRINMALHPALRQAVTRKDRQKRLEMFFRVVFSQAFKISHSEDELLKLDSEAAREIIYTELTMNEFAEALSMPAESQFVRKMFSLVDKDKSGFISFREFVDMLIIFAKGTADAKAKLMFDMYDINATGQLTLQDFKNMITSLMETVSADVEQRDLETAINTTLVAAGLANKDVITVEDFQQLLSNNKGRLGIDQLNLTGIPTLQQQEQCSASYRRTFIDQARFTAFSIYRNIKELTSETETECNTDEVHREVENDPRIDNDQEEALKKRKEEPIHSTFWISVRRITENYSREIFWLALYTLILLAIFAERAYYYSVEREHSGLRQIAGYGVTVTRGAASAMMFTYSSLLITMCRNTITMLRDTFLHIYIPFDSAVSFHKYVAIWALIFTVIHCIGHGFNFYSISTQTSDDLTCLFRNFFHATHEIPKFHYWCWQTITGVTGILLTLLTALIFIFTLPFARRKLYNAFWFTHSLYPVFYLLMILHGSGRLIQPPLFHYFFLGPCILFTIDRMVSVRRKKVEIPVVGAALLPSNVTFLEFKKPNNFEYKSGQWVRVACPALNTSEYHPFTLSSAPHQKNLTVHIRAVGPWTTNIRSLYDPSLLREKPLPKIHLDGPYGEGHQDWYQYDVAVLVGGGIGVTPFASILKDIVFKANIKHQAACKRVYFLWVTKTQKHFEWLVDIIREMENTDKGKVVSVHIFITQFYQKFDLRTILLYICERHFQRVCDRSLLTGLKAVTHFGRPNFTQFFKSVQILHPKVRKVGVFSCGPRPMTQIVDKACLGLNKITIDGPTFQHHFKNF</sequence>
<dbReference type="OrthoDB" id="6019201at2759"/>
<keyword evidence="17" id="KW-0376">Hydrogen peroxide</keyword>
<feature type="domain" description="EF-hand" evidence="23">
    <location>
        <begin position="947"/>
        <end position="982"/>
    </location>
</feature>
<dbReference type="GO" id="GO:0042335">
    <property type="term" value="P:cuticle development"/>
    <property type="evidence" value="ECO:0007669"/>
    <property type="project" value="UniProtKB-ARBA"/>
</dbReference>
<feature type="transmembrane region" description="Helical" evidence="22">
    <location>
        <begin position="1336"/>
        <end position="1356"/>
    </location>
</feature>
<feature type="domain" description="FAD-binding FR-type" evidence="24">
    <location>
        <begin position="1389"/>
        <end position="1494"/>
    </location>
</feature>
<dbReference type="Gene3D" id="2.40.30.10">
    <property type="entry name" value="Translation factors"/>
    <property type="match status" value="1"/>
</dbReference>
<keyword evidence="16" id="KW-0325">Glycoprotein</keyword>
<dbReference type="eggNOG" id="KOG0039">
    <property type="taxonomic scope" value="Eukaryota"/>
</dbReference>
<evidence type="ECO:0000256" key="9">
    <source>
        <dbReference type="ARBA" id="ARBA00022737"/>
    </source>
</evidence>
<keyword evidence="20" id="KW-0349">Heme</keyword>
<dbReference type="PANTHER" id="PTHR11972">
    <property type="entry name" value="NADPH OXIDASE"/>
    <property type="match status" value="1"/>
</dbReference>
<dbReference type="InterPro" id="IPR013121">
    <property type="entry name" value="Fe_red_NAD-bd_6"/>
</dbReference>
<keyword evidence="11" id="KW-0106">Calcium</keyword>
<evidence type="ECO:0000256" key="15">
    <source>
        <dbReference type="ARBA" id="ARBA00023136"/>
    </source>
</evidence>
<keyword evidence="6 22" id="KW-0812">Transmembrane</keyword>
<dbReference type="SFLD" id="SFLDG01168">
    <property type="entry name" value="Ferric_reductase_subgroup_(FRE"/>
    <property type="match status" value="1"/>
</dbReference>
<dbReference type="InterPro" id="IPR019791">
    <property type="entry name" value="Haem_peroxidase_animal"/>
</dbReference>